<keyword evidence="4" id="KW-1185">Reference proteome</keyword>
<protein>
    <submittedName>
        <fullName evidence="3">Polyketide cyclase</fullName>
    </submittedName>
</protein>
<dbReference type="InterPro" id="IPR023393">
    <property type="entry name" value="START-like_dom_sf"/>
</dbReference>
<organism evidence="3 4">
    <name type="scientific">Flavilitoribacter nigricans (strain ATCC 23147 / DSM 23189 / NBRC 102662 / NCIMB 1420 / SS-2)</name>
    <name type="common">Lewinella nigricans</name>
    <dbReference type="NCBI Taxonomy" id="1122177"/>
    <lineage>
        <taxon>Bacteria</taxon>
        <taxon>Pseudomonadati</taxon>
        <taxon>Bacteroidota</taxon>
        <taxon>Saprospiria</taxon>
        <taxon>Saprospirales</taxon>
        <taxon>Lewinellaceae</taxon>
        <taxon>Flavilitoribacter</taxon>
    </lineage>
</organism>
<dbReference type="Pfam" id="PF08327">
    <property type="entry name" value="AHSA1"/>
    <property type="match status" value="1"/>
</dbReference>
<dbReference type="Gene3D" id="3.30.530.20">
    <property type="match status" value="1"/>
</dbReference>
<comment type="caution">
    <text evidence="3">The sequence shown here is derived from an EMBL/GenBank/DDBJ whole genome shotgun (WGS) entry which is preliminary data.</text>
</comment>
<evidence type="ECO:0000256" key="1">
    <source>
        <dbReference type="ARBA" id="ARBA00006817"/>
    </source>
</evidence>
<dbReference type="InterPro" id="IPR013538">
    <property type="entry name" value="ASHA1/2-like_C"/>
</dbReference>
<dbReference type="SUPFAM" id="SSF55961">
    <property type="entry name" value="Bet v1-like"/>
    <property type="match status" value="1"/>
</dbReference>
<proteinExistence type="inferred from homology"/>
<dbReference type="PANTHER" id="PTHR36929">
    <property type="entry name" value="ATTACHMENT SUBUNIT, PUTATIVE-RELATED"/>
    <property type="match status" value="1"/>
</dbReference>
<comment type="similarity">
    <text evidence="1">Belongs to the AHA1 family.</text>
</comment>
<dbReference type="PANTHER" id="PTHR36929:SF5">
    <property type="entry name" value="BLR6751 PROTEIN"/>
    <property type="match status" value="1"/>
</dbReference>
<evidence type="ECO:0000313" key="4">
    <source>
        <dbReference type="Proteomes" id="UP000223913"/>
    </source>
</evidence>
<evidence type="ECO:0000259" key="2">
    <source>
        <dbReference type="Pfam" id="PF08327"/>
    </source>
</evidence>
<reference evidence="3 4" key="1">
    <citation type="submission" date="2017-10" db="EMBL/GenBank/DDBJ databases">
        <title>The draft genome sequence of Lewinella nigricans NBRC 102662.</title>
        <authorList>
            <person name="Wang K."/>
        </authorList>
    </citation>
    <scope>NUCLEOTIDE SEQUENCE [LARGE SCALE GENOMIC DNA]</scope>
    <source>
        <strain evidence="3 4">NBRC 102662</strain>
    </source>
</reference>
<sequence>MNYRESQNQNQNQNKVEDISQRTMEITRTFEAPVELLWKVLTTPEYIKIWWGPEGFTNTIRKMEVRKGGEWEFTMHGPDGTDFVNTFHYLEVTPKENIVMEHRQHPKFIITVRLFSEGDRTKVIWQNIFDSVPTMEEAIRAFQVDVGLVQNMERLGQYLQQQQQT</sequence>
<accession>A0A2D0MYX3</accession>
<dbReference type="EMBL" id="PDUD01000056">
    <property type="protein sequence ID" value="PHN01380.1"/>
    <property type="molecule type" value="Genomic_DNA"/>
</dbReference>
<dbReference type="OrthoDB" id="384974at2"/>
<dbReference type="Proteomes" id="UP000223913">
    <property type="component" value="Unassembled WGS sequence"/>
</dbReference>
<dbReference type="AlphaFoldDB" id="A0A2D0MYX3"/>
<gene>
    <name evidence="3" type="ORF">CRP01_37580</name>
</gene>
<evidence type="ECO:0000313" key="3">
    <source>
        <dbReference type="EMBL" id="PHN01380.1"/>
    </source>
</evidence>
<feature type="domain" description="Activator of Hsp90 ATPase homologue 1/2-like C-terminal" evidence="2">
    <location>
        <begin position="32"/>
        <end position="159"/>
    </location>
</feature>
<name>A0A2D0MYX3_FLAN2</name>